<reference evidence="3" key="1">
    <citation type="journal article" date="2010" name="Science">
        <title>Signatures of adaptation to obligate biotrophy in the Hyaloperonospora arabidopsidis genome.</title>
        <authorList>
            <person name="Baxter L."/>
            <person name="Tripathy S."/>
            <person name="Ishaque N."/>
            <person name="Boot N."/>
            <person name="Cabral A."/>
            <person name="Kemen E."/>
            <person name="Thines M."/>
            <person name="Ah-Fong A."/>
            <person name="Anderson R."/>
            <person name="Badejoko W."/>
            <person name="Bittner-Eddy P."/>
            <person name="Boore J.L."/>
            <person name="Chibucos M.C."/>
            <person name="Coates M."/>
            <person name="Dehal P."/>
            <person name="Delehaunty K."/>
            <person name="Dong S."/>
            <person name="Downton P."/>
            <person name="Dumas B."/>
            <person name="Fabro G."/>
            <person name="Fronick C."/>
            <person name="Fuerstenberg S.I."/>
            <person name="Fulton L."/>
            <person name="Gaulin E."/>
            <person name="Govers F."/>
            <person name="Hughes L."/>
            <person name="Humphray S."/>
            <person name="Jiang R.H."/>
            <person name="Judelson H."/>
            <person name="Kamoun S."/>
            <person name="Kyung K."/>
            <person name="Meijer H."/>
            <person name="Minx P."/>
            <person name="Morris P."/>
            <person name="Nelson J."/>
            <person name="Phuntumart V."/>
            <person name="Qutob D."/>
            <person name="Rehmany A."/>
            <person name="Rougon-Cardoso A."/>
            <person name="Ryden P."/>
            <person name="Torto-Alalibo T."/>
            <person name="Studholme D."/>
            <person name="Wang Y."/>
            <person name="Win J."/>
            <person name="Wood J."/>
            <person name="Clifton S.W."/>
            <person name="Rogers J."/>
            <person name="Van den Ackerveken G."/>
            <person name="Jones J.D."/>
            <person name="McDowell J.M."/>
            <person name="Beynon J."/>
            <person name="Tyler B.M."/>
        </authorList>
    </citation>
    <scope>NUCLEOTIDE SEQUENCE [LARGE SCALE GENOMIC DNA]</scope>
    <source>
        <strain evidence="3">Emoy2</strain>
    </source>
</reference>
<dbReference type="AlphaFoldDB" id="M4BN25"/>
<evidence type="ECO:0000313" key="3">
    <source>
        <dbReference type="Proteomes" id="UP000011713"/>
    </source>
</evidence>
<dbReference type="PANTHER" id="PTHR21415:SF1">
    <property type="entry name" value="U7 SNRNA-ASSOCIATED SM-LIKE PROTEIN LSM11"/>
    <property type="match status" value="1"/>
</dbReference>
<dbReference type="SUPFAM" id="SSF50182">
    <property type="entry name" value="Sm-like ribonucleoproteins"/>
    <property type="match status" value="1"/>
</dbReference>
<dbReference type="GO" id="GO:0005683">
    <property type="term" value="C:U7 snRNP"/>
    <property type="evidence" value="ECO:0007669"/>
    <property type="project" value="TreeGrafter"/>
</dbReference>
<dbReference type="InterPro" id="IPR010920">
    <property type="entry name" value="LSM_dom_sf"/>
</dbReference>
<dbReference type="PANTHER" id="PTHR21415">
    <property type="entry name" value="U7 SNRNA-ASSOCIATED SM-LIKE PROTEIN LSM11"/>
    <property type="match status" value="1"/>
</dbReference>
<sequence length="327" mass="36233">METRLRSFYAKHNPGNKQNIAEIVRRFAGREPQLCAKLYQKYGEAPDLTSAGGTSDEAMTGSAVSVTEATYQRDFKPFALPVATASPLDVRSAQFDAGRALAARKEQLELPVTTVFPLDNIQKCRHLLPESDSNHQTLLVKLKKSRPSAGANVKGVPSVKKTGRPAVPSLFEQLADTYMDGPFRVLRRCFFERRKVFVVLRRVNSVRGTCGGFLKAFDKHMNLVLLDVTQEFLPHCTHEKILRQVQKGTRTASDAVFSAASGRRNRRVFAGAGGTQREYVKQLFIRGDNVVSVSADFVDQVGEDLRPSLPQRLVMNGGQLLDSGETH</sequence>
<dbReference type="SMART" id="SM00651">
    <property type="entry name" value="Sm"/>
    <property type="match status" value="1"/>
</dbReference>
<protein>
    <recommendedName>
        <fullName evidence="1">Sm domain-containing protein</fullName>
    </recommendedName>
</protein>
<name>M4BN25_HYAAE</name>
<dbReference type="HOGENOM" id="CLU_859144_0_0_1"/>
<dbReference type="InterPro" id="IPR001163">
    <property type="entry name" value="Sm_dom_euk/arc"/>
</dbReference>
<dbReference type="VEuPathDB" id="FungiDB:HpaG807812"/>
<accession>M4BN25</accession>
<dbReference type="GO" id="GO:0071209">
    <property type="term" value="F:U7 snRNA binding"/>
    <property type="evidence" value="ECO:0007669"/>
    <property type="project" value="InterPro"/>
</dbReference>
<reference evidence="2" key="2">
    <citation type="submission" date="2015-06" db="UniProtKB">
        <authorList>
            <consortium name="EnsemblProtists"/>
        </authorList>
    </citation>
    <scope>IDENTIFICATION</scope>
    <source>
        <strain evidence="2">Emoy2</strain>
    </source>
</reference>
<evidence type="ECO:0000313" key="2">
    <source>
        <dbReference type="EnsemblProtists" id="HpaP807812"/>
    </source>
</evidence>
<dbReference type="Gene3D" id="2.30.30.100">
    <property type="match status" value="1"/>
</dbReference>
<dbReference type="STRING" id="559515.M4BN25"/>
<keyword evidence="3" id="KW-1185">Reference proteome</keyword>
<dbReference type="InParanoid" id="M4BN25"/>
<dbReference type="eggNOG" id="ENOG502QRZV">
    <property type="taxonomic scope" value="Eukaryota"/>
</dbReference>
<dbReference type="EnsemblProtists" id="HpaT807812">
    <property type="protein sequence ID" value="HpaP807812"/>
    <property type="gene ID" value="HpaG807812"/>
</dbReference>
<feature type="domain" description="Sm" evidence="1">
    <location>
        <begin position="184"/>
        <end position="295"/>
    </location>
</feature>
<dbReference type="OMA" id="HERLPHT"/>
<organism evidence="2 3">
    <name type="scientific">Hyaloperonospora arabidopsidis (strain Emoy2)</name>
    <name type="common">Downy mildew agent</name>
    <name type="synonym">Peronospora arabidopsidis</name>
    <dbReference type="NCBI Taxonomy" id="559515"/>
    <lineage>
        <taxon>Eukaryota</taxon>
        <taxon>Sar</taxon>
        <taxon>Stramenopiles</taxon>
        <taxon>Oomycota</taxon>
        <taxon>Peronosporomycetes</taxon>
        <taxon>Peronosporales</taxon>
        <taxon>Peronosporaceae</taxon>
        <taxon>Hyaloperonospora</taxon>
    </lineage>
</organism>
<proteinExistence type="predicted"/>
<evidence type="ECO:0000259" key="1">
    <source>
        <dbReference type="SMART" id="SM00651"/>
    </source>
</evidence>
<dbReference type="Proteomes" id="UP000011713">
    <property type="component" value="Unassembled WGS sequence"/>
</dbReference>
<dbReference type="GO" id="GO:0006398">
    <property type="term" value="P:mRNA 3'-end processing by stem-loop binding and cleavage"/>
    <property type="evidence" value="ECO:0007669"/>
    <property type="project" value="TreeGrafter"/>
</dbReference>
<dbReference type="EMBL" id="JH598440">
    <property type="status" value="NOT_ANNOTATED_CDS"/>
    <property type="molecule type" value="Genomic_DNA"/>
</dbReference>
<dbReference type="InterPro" id="IPR039267">
    <property type="entry name" value="Lsm11"/>
</dbReference>